<evidence type="ECO:0000259" key="1">
    <source>
        <dbReference type="PROSITE" id="PS50097"/>
    </source>
</evidence>
<dbReference type="RefSeq" id="XP_028867722.1">
    <property type="nucleotide sequence ID" value="XM_029011889.1"/>
</dbReference>
<comment type="caution">
    <text evidence="2">The sequence shown here is derived from an EMBL/GenBank/DDBJ whole genome shotgun (WGS) entry which is preliminary data.</text>
</comment>
<dbReference type="PANTHER" id="PTHR14499:SF136">
    <property type="entry name" value="GH08630P"/>
    <property type="match status" value="1"/>
</dbReference>
<keyword evidence="3" id="KW-1185">Reference proteome</keyword>
<evidence type="ECO:0000313" key="2">
    <source>
        <dbReference type="EMBL" id="GBE61479.1"/>
    </source>
</evidence>
<dbReference type="OrthoDB" id="2414723at2759"/>
<name>A0A2H6KEU6_9APIC</name>
<protein>
    <submittedName>
        <fullName evidence="2">BTB POZ domain-containing KCTD12-like protein</fullName>
    </submittedName>
</protein>
<dbReference type="SUPFAM" id="SSF54695">
    <property type="entry name" value="POZ domain"/>
    <property type="match status" value="1"/>
</dbReference>
<dbReference type="InterPro" id="IPR003131">
    <property type="entry name" value="T1-type_BTB"/>
</dbReference>
<dbReference type="AlphaFoldDB" id="A0A2H6KEU6"/>
<dbReference type="PROSITE" id="PS50097">
    <property type="entry name" value="BTB"/>
    <property type="match status" value="1"/>
</dbReference>
<dbReference type="SMART" id="SM00225">
    <property type="entry name" value="BTB"/>
    <property type="match status" value="1"/>
</dbReference>
<dbReference type="GeneID" id="39875249"/>
<dbReference type="PANTHER" id="PTHR14499">
    <property type="entry name" value="POTASSIUM CHANNEL TETRAMERIZATION DOMAIN-CONTAINING"/>
    <property type="match status" value="1"/>
</dbReference>
<evidence type="ECO:0000313" key="3">
    <source>
        <dbReference type="Proteomes" id="UP000236319"/>
    </source>
</evidence>
<dbReference type="InterPro" id="IPR011333">
    <property type="entry name" value="SKP1/BTB/POZ_sf"/>
</dbReference>
<proteinExistence type="predicted"/>
<gene>
    <name evidence="2" type="ORF">BOVATA_029720</name>
</gene>
<dbReference type="Proteomes" id="UP000236319">
    <property type="component" value="Unassembled WGS sequence"/>
</dbReference>
<accession>A0A2H6KEU6</accession>
<dbReference type="Gene3D" id="3.30.710.10">
    <property type="entry name" value="Potassium Channel Kv1.1, Chain A"/>
    <property type="match status" value="1"/>
</dbReference>
<dbReference type="EMBL" id="BDSA01000003">
    <property type="protein sequence ID" value="GBE61479.1"/>
    <property type="molecule type" value="Genomic_DNA"/>
</dbReference>
<reference evidence="2 3" key="1">
    <citation type="journal article" date="2017" name="BMC Genomics">
        <title>Whole-genome assembly of Babesia ovata and comparative genomics between closely related pathogens.</title>
        <authorList>
            <person name="Yamagishi J."/>
            <person name="Asada M."/>
            <person name="Hakimi H."/>
            <person name="Tanaka T.Q."/>
            <person name="Sugimoto C."/>
            <person name="Kawazu S."/>
        </authorList>
    </citation>
    <scope>NUCLEOTIDE SEQUENCE [LARGE SCALE GENOMIC DNA]</scope>
    <source>
        <strain evidence="2 3">Miyake</strain>
    </source>
</reference>
<dbReference type="VEuPathDB" id="PiroplasmaDB:BOVATA_029720"/>
<dbReference type="InterPro" id="IPR000210">
    <property type="entry name" value="BTB/POZ_dom"/>
</dbReference>
<feature type="domain" description="BTB" evidence="1">
    <location>
        <begin position="42"/>
        <end position="131"/>
    </location>
</feature>
<organism evidence="2 3">
    <name type="scientific">Babesia ovata</name>
    <dbReference type="NCBI Taxonomy" id="189622"/>
    <lineage>
        <taxon>Eukaryota</taxon>
        <taxon>Sar</taxon>
        <taxon>Alveolata</taxon>
        <taxon>Apicomplexa</taxon>
        <taxon>Aconoidasida</taxon>
        <taxon>Piroplasmida</taxon>
        <taxon>Babesiidae</taxon>
        <taxon>Babesia</taxon>
    </lineage>
</organism>
<dbReference type="Pfam" id="PF02214">
    <property type="entry name" value="BTB_2"/>
    <property type="match status" value="1"/>
</dbReference>
<dbReference type="GO" id="GO:0051260">
    <property type="term" value="P:protein homooligomerization"/>
    <property type="evidence" value="ECO:0007669"/>
    <property type="project" value="InterPro"/>
</dbReference>
<sequence length="288" mass="31346">MMHSIKKQCSEGAHRPFDAAAPCGTASQPADLPPIPVAGLSEVVNLNVGGVSYVTTYRTLLNHKGSRFATYFRQLFAHLFQNAPASTLGNDFSYLANDRSTPYPTVFIDRDGRRFAYVLDYLRDGSVALPDDQTLCRGLLNDAQYFRLSGLELTISHTLQLSRGGTRTPSLSHSQDHVAAGVARSLCDPSSLVTHEAARTLSPHPTASCSQRMYSLGSAASTSGVVYTFDESQSGICSQQSYDEDLVSSQKSFLQVEESDNIEDAGMFIQTTPLSDLGKTEFSTNFDF</sequence>